<name>A0AAP6HGM8_RIEAN</name>
<protein>
    <submittedName>
        <fullName evidence="1">Uncharacterized protein</fullName>
    </submittedName>
</protein>
<accession>A0AAP6HGM8</accession>
<dbReference type="EMBL" id="JAQZHK010000005">
    <property type="protein sequence ID" value="MDY3512950.1"/>
    <property type="molecule type" value="Genomic_DNA"/>
</dbReference>
<sequence>MSQIYNTDIEKLAVLLTPTFLRKERFLAWLRCLLSPIKPIQERFLSERAEDLYKLEHTAQVCSIEKVLNDRFDVSGRRIRIVDVDRKEPFYIYSEAERTPKFINPAPNTNIYLYSEGVSKKGGVDFLIEIPLEVWNNEKTEVDFGEYRFYAIEAVVDYYKLASKKYKIILKNG</sequence>
<evidence type="ECO:0000313" key="1">
    <source>
        <dbReference type="EMBL" id="MDY3512950.1"/>
    </source>
</evidence>
<comment type="caution">
    <text evidence="1">The sequence shown here is derived from an EMBL/GenBank/DDBJ whole genome shotgun (WGS) entry which is preliminary data.</text>
</comment>
<reference evidence="1" key="1">
    <citation type="submission" date="2023-01" db="EMBL/GenBank/DDBJ databases">
        <title>Genome-based studies on antimicrobial resistance profiles of Riemerella anatipestifer in China, 1994 to 2021.</title>
        <authorList>
            <person name="Yang Z."/>
            <person name="Zhu D."/>
        </authorList>
    </citation>
    <scope>NUCLEOTIDE SEQUENCE</scope>
    <source>
        <strain evidence="1">RCAD1218</strain>
    </source>
</reference>
<organism evidence="1 2">
    <name type="scientific">Riemerella anatipestifer</name>
    <name type="common">Moraxella anatipestifer</name>
    <dbReference type="NCBI Taxonomy" id="34085"/>
    <lineage>
        <taxon>Bacteria</taxon>
        <taxon>Pseudomonadati</taxon>
        <taxon>Bacteroidota</taxon>
        <taxon>Flavobacteriia</taxon>
        <taxon>Flavobacteriales</taxon>
        <taxon>Weeksellaceae</taxon>
        <taxon>Riemerella</taxon>
    </lineage>
</organism>
<dbReference type="AlphaFoldDB" id="A0AAP6HGM8"/>
<proteinExistence type="predicted"/>
<evidence type="ECO:0000313" key="2">
    <source>
        <dbReference type="Proteomes" id="UP001284033"/>
    </source>
</evidence>
<gene>
    <name evidence="1" type="ORF">PG303_06965</name>
</gene>
<dbReference type="Proteomes" id="UP001284033">
    <property type="component" value="Unassembled WGS sequence"/>
</dbReference>